<accession>A0ABN9Q2C5</accession>
<comment type="caution">
    <text evidence="5">The sequence shown here is derived from an EMBL/GenBank/DDBJ whole genome shotgun (WGS) entry which is preliminary data.</text>
</comment>
<dbReference type="Gene3D" id="1.10.510.10">
    <property type="entry name" value="Transferase(Phosphotransferase) domain 1"/>
    <property type="match status" value="1"/>
</dbReference>
<dbReference type="PANTHER" id="PTHR24346:SF75">
    <property type="entry name" value="AURORA KINASE"/>
    <property type="match status" value="1"/>
</dbReference>
<dbReference type="SMART" id="SM00220">
    <property type="entry name" value="S_TKc"/>
    <property type="match status" value="1"/>
</dbReference>
<evidence type="ECO:0000313" key="5">
    <source>
        <dbReference type="EMBL" id="CAK0799825.1"/>
    </source>
</evidence>
<dbReference type="Pfam" id="PF00069">
    <property type="entry name" value="Pkinase"/>
    <property type="match status" value="1"/>
</dbReference>
<gene>
    <name evidence="5" type="ORF">PCOR1329_LOCUS8164</name>
</gene>
<evidence type="ECO:0000256" key="2">
    <source>
        <dbReference type="ARBA" id="ARBA00022840"/>
    </source>
</evidence>
<dbReference type="PANTHER" id="PTHR24346">
    <property type="entry name" value="MAP/MICROTUBULE AFFINITY-REGULATING KINASE"/>
    <property type="match status" value="1"/>
</dbReference>
<reference evidence="5" key="1">
    <citation type="submission" date="2023-10" db="EMBL/GenBank/DDBJ databases">
        <authorList>
            <person name="Chen Y."/>
            <person name="Shah S."/>
            <person name="Dougan E. K."/>
            <person name="Thang M."/>
            <person name="Chan C."/>
        </authorList>
    </citation>
    <scope>NUCLEOTIDE SEQUENCE [LARGE SCALE GENOMIC DNA]</scope>
</reference>
<name>A0ABN9Q2C5_9DINO</name>
<keyword evidence="6" id="KW-1185">Reference proteome</keyword>
<dbReference type="EMBL" id="CAUYUJ010002226">
    <property type="protein sequence ID" value="CAK0799825.1"/>
    <property type="molecule type" value="Genomic_DNA"/>
</dbReference>
<evidence type="ECO:0000259" key="4">
    <source>
        <dbReference type="PROSITE" id="PS50011"/>
    </source>
</evidence>
<feature type="domain" description="Protein kinase" evidence="4">
    <location>
        <begin position="115"/>
        <end position="415"/>
    </location>
</feature>
<keyword evidence="2" id="KW-0067">ATP-binding</keyword>
<dbReference type="InterPro" id="IPR000719">
    <property type="entry name" value="Prot_kinase_dom"/>
</dbReference>
<keyword evidence="1" id="KW-0547">Nucleotide-binding</keyword>
<sequence>MSWPCVRGVVKGMTHLVTPPATPTAQRSTALHVEPETGHPKACAVPSLAGLPTMDELPGLLAHHCPHAREASDDDPGPQDWTTDSGDTAAARSFEPDVSPLSLAEEVDARIQEAASSVQAFADSGLDLVRTLQEAPRNQGRVDLMRVVSTGHFVAVKRMPNSWVRSGPEEFARHSGGSLELPWFDIGLTGYLHRQGFKHVCEPLGVFRDQEFTYVSSTFCQGGDLFGLMDRDPSPGAAREGLIRPVMRQVFSAVGWLHGHGVAHCDISLENILLGGEDESEVKLIDFGMSTLSRTCKEGCGKRSYIAPEMLEGPYDPFDADAFAVGVVLFSVAARAYPWNSTRPGSCKLFDYISRHGLQNFIERRKVWKGSGETLSQVFSEPLVGLAAGLLSMEPAGRTAICVECYPEEASRPSVWDAEWLRMPSV</sequence>
<proteinExistence type="predicted"/>
<dbReference type="Proteomes" id="UP001189429">
    <property type="component" value="Unassembled WGS sequence"/>
</dbReference>
<protein>
    <recommendedName>
        <fullName evidence="4">Protein kinase domain-containing protein</fullName>
    </recommendedName>
</protein>
<evidence type="ECO:0000256" key="3">
    <source>
        <dbReference type="SAM" id="MobiDB-lite"/>
    </source>
</evidence>
<feature type="region of interest" description="Disordered" evidence="3">
    <location>
        <begin position="67"/>
        <end position="99"/>
    </location>
</feature>
<dbReference type="InterPro" id="IPR011009">
    <property type="entry name" value="Kinase-like_dom_sf"/>
</dbReference>
<evidence type="ECO:0000256" key="1">
    <source>
        <dbReference type="ARBA" id="ARBA00022741"/>
    </source>
</evidence>
<organism evidence="5 6">
    <name type="scientific">Prorocentrum cordatum</name>
    <dbReference type="NCBI Taxonomy" id="2364126"/>
    <lineage>
        <taxon>Eukaryota</taxon>
        <taxon>Sar</taxon>
        <taxon>Alveolata</taxon>
        <taxon>Dinophyceae</taxon>
        <taxon>Prorocentrales</taxon>
        <taxon>Prorocentraceae</taxon>
        <taxon>Prorocentrum</taxon>
    </lineage>
</organism>
<evidence type="ECO:0000313" key="6">
    <source>
        <dbReference type="Proteomes" id="UP001189429"/>
    </source>
</evidence>
<dbReference type="SUPFAM" id="SSF56112">
    <property type="entry name" value="Protein kinase-like (PK-like)"/>
    <property type="match status" value="1"/>
</dbReference>
<dbReference type="PROSITE" id="PS50011">
    <property type="entry name" value="PROTEIN_KINASE_DOM"/>
    <property type="match status" value="1"/>
</dbReference>